<feature type="region of interest" description="Disordered" evidence="1">
    <location>
        <begin position="374"/>
        <end position="396"/>
    </location>
</feature>
<dbReference type="HOGENOM" id="CLU_697260_0_0_1"/>
<reference evidence="3" key="1">
    <citation type="journal article" date="2013" name="Nature">
        <title>Pan genome of the phytoplankton Emiliania underpins its global distribution.</title>
        <authorList>
            <person name="Read B.A."/>
            <person name="Kegel J."/>
            <person name="Klute M.J."/>
            <person name="Kuo A."/>
            <person name="Lefebvre S.C."/>
            <person name="Maumus F."/>
            <person name="Mayer C."/>
            <person name="Miller J."/>
            <person name="Monier A."/>
            <person name="Salamov A."/>
            <person name="Young J."/>
            <person name="Aguilar M."/>
            <person name="Claverie J.M."/>
            <person name="Frickenhaus S."/>
            <person name="Gonzalez K."/>
            <person name="Herman E.K."/>
            <person name="Lin Y.C."/>
            <person name="Napier J."/>
            <person name="Ogata H."/>
            <person name="Sarno A.F."/>
            <person name="Shmutz J."/>
            <person name="Schroeder D."/>
            <person name="de Vargas C."/>
            <person name="Verret F."/>
            <person name="von Dassow P."/>
            <person name="Valentin K."/>
            <person name="Van de Peer Y."/>
            <person name="Wheeler G."/>
            <person name="Dacks J.B."/>
            <person name="Delwiche C.F."/>
            <person name="Dyhrman S.T."/>
            <person name="Glockner G."/>
            <person name="John U."/>
            <person name="Richards T."/>
            <person name="Worden A.Z."/>
            <person name="Zhang X."/>
            <person name="Grigoriev I.V."/>
            <person name="Allen A.E."/>
            <person name="Bidle K."/>
            <person name="Borodovsky M."/>
            <person name="Bowler C."/>
            <person name="Brownlee C."/>
            <person name="Cock J.M."/>
            <person name="Elias M."/>
            <person name="Gladyshev V.N."/>
            <person name="Groth M."/>
            <person name="Guda C."/>
            <person name="Hadaegh A."/>
            <person name="Iglesias-Rodriguez M.D."/>
            <person name="Jenkins J."/>
            <person name="Jones B.M."/>
            <person name="Lawson T."/>
            <person name="Leese F."/>
            <person name="Lindquist E."/>
            <person name="Lobanov A."/>
            <person name="Lomsadze A."/>
            <person name="Malik S.B."/>
            <person name="Marsh M.E."/>
            <person name="Mackinder L."/>
            <person name="Mock T."/>
            <person name="Mueller-Roeber B."/>
            <person name="Pagarete A."/>
            <person name="Parker M."/>
            <person name="Probert I."/>
            <person name="Quesneville H."/>
            <person name="Raines C."/>
            <person name="Rensing S.A."/>
            <person name="Riano-Pachon D.M."/>
            <person name="Richier S."/>
            <person name="Rokitta S."/>
            <person name="Shiraiwa Y."/>
            <person name="Soanes D.M."/>
            <person name="van der Giezen M."/>
            <person name="Wahlund T.M."/>
            <person name="Williams B."/>
            <person name="Wilson W."/>
            <person name="Wolfe G."/>
            <person name="Wurch L.L."/>
        </authorList>
    </citation>
    <scope>NUCLEOTIDE SEQUENCE</scope>
</reference>
<dbReference type="RefSeq" id="XP_005790381.1">
    <property type="nucleotide sequence ID" value="XM_005790324.1"/>
</dbReference>
<accession>A0A0D3KQB7</accession>
<proteinExistence type="predicted"/>
<sequence length="396" mass="43709">MGPSASRAGSTLPSRPPRGCFVCGQLTDTLHRLVASFEPPVSMATPPFNLHDYNADEMPRFAQGVQVNVAVFGPASTVAVTRLMRQIDGMDDLSSVLGRVLPSSRYDDFVVRKARESVTEFLINNPELDGRLPRDGQQRLQRARERLRAFFESCPRARPASLEQWYAFVDRSLGGEQWRSPGALHVPSVLRLFGLEAHEAEAVAGTKFARADCAAAGEEQPGTRRPEKVWRALEWLGKALASGYGPPGATSDLVNLVFLLERSPPEAPVATVVEAFRARRLERGEVSDLELPLRMVQDGEFDDTLAWKLLHHLHRKRGSLDAFKVHMQLPQYSDLPSALWFESLATQLREAGVEPLIDGRSLNADKVRRNPMFKLNADGGAAPPPPSREPSGQHVG</sequence>
<name>A0A0D3KQB7_EMIH1</name>
<dbReference type="GeneID" id="17283222"/>
<reference evidence="2" key="2">
    <citation type="submission" date="2024-10" db="UniProtKB">
        <authorList>
            <consortium name="EnsemblProtists"/>
        </authorList>
    </citation>
    <scope>IDENTIFICATION</scope>
</reference>
<dbReference type="AlphaFoldDB" id="A0A0D3KQB7"/>
<dbReference type="PaxDb" id="2903-EOD37952"/>
<dbReference type="EnsemblProtists" id="EOD37952">
    <property type="protein sequence ID" value="EOD37952"/>
    <property type="gene ID" value="EMIHUDRAFT_440222"/>
</dbReference>
<protein>
    <submittedName>
        <fullName evidence="2">Uncharacterized protein</fullName>
    </submittedName>
</protein>
<keyword evidence="3" id="KW-1185">Reference proteome</keyword>
<dbReference type="KEGG" id="ehx:EMIHUDRAFT_440222"/>
<organism evidence="2 3">
    <name type="scientific">Emiliania huxleyi (strain CCMP1516)</name>
    <dbReference type="NCBI Taxonomy" id="280463"/>
    <lineage>
        <taxon>Eukaryota</taxon>
        <taxon>Haptista</taxon>
        <taxon>Haptophyta</taxon>
        <taxon>Prymnesiophyceae</taxon>
        <taxon>Isochrysidales</taxon>
        <taxon>Noelaerhabdaceae</taxon>
        <taxon>Emiliania</taxon>
    </lineage>
</organism>
<evidence type="ECO:0000313" key="2">
    <source>
        <dbReference type="EnsemblProtists" id="EOD37952"/>
    </source>
</evidence>
<evidence type="ECO:0000313" key="3">
    <source>
        <dbReference type="Proteomes" id="UP000013827"/>
    </source>
</evidence>
<dbReference type="Proteomes" id="UP000013827">
    <property type="component" value="Unassembled WGS sequence"/>
</dbReference>
<evidence type="ECO:0000256" key="1">
    <source>
        <dbReference type="SAM" id="MobiDB-lite"/>
    </source>
</evidence>